<protein>
    <submittedName>
        <fullName evidence="1">Periplasmic heavy metal sensor</fullName>
    </submittedName>
</protein>
<dbReference type="Pfam" id="PF07813">
    <property type="entry name" value="LTXXQ"/>
    <property type="match status" value="1"/>
</dbReference>
<dbReference type="GO" id="GO:0042597">
    <property type="term" value="C:periplasmic space"/>
    <property type="evidence" value="ECO:0007669"/>
    <property type="project" value="InterPro"/>
</dbReference>
<dbReference type="InterPro" id="IPR012899">
    <property type="entry name" value="LTXXQ"/>
</dbReference>
<comment type="caution">
    <text evidence="1">The sequence shown here is derived from an EMBL/GenBank/DDBJ whole genome shotgun (WGS) entry which is preliminary data.</text>
</comment>
<dbReference type="Gene3D" id="1.20.120.1490">
    <property type="match status" value="1"/>
</dbReference>
<sequence>MAMIQYMRKNRTLRAALLGFVGGIALAGGVTVLASDGNTSAMHHMAGPMSQAEMTAHIDKVCRHMYVEIDATDAQKAALDPIFKQAAAELIPMYQQLHAGHEQVLKLLAAPTIDRTALEQASAAQIAVHDQIARRMTRLVEDSSNVLTPDQRKQLVAHLTQHMSMTSSMHG</sequence>
<evidence type="ECO:0000313" key="2">
    <source>
        <dbReference type="Proteomes" id="UP000291822"/>
    </source>
</evidence>
<proteinExistence type="predicted"/>
<keyword evidence="2" id="KW-1185">Reference proteome</keyword>
<reference evidence="1 2" key="1">
    <citation type="submission" date="2019-02" db="EMBL/GenBank/DDBJ databases">
        <title>Dyella amyloliquefaciens sp. nov., isolated from forest soil.</title>
        <authorList>
            <person name="Gao Z.-H."/>
            <person name="Qiu L.-H."/>
        </authorList>
    </citation>
    <scope>NUCLEOTIDE SEQUENCE [LARGE SCALE GENOMIC DNA]</scope>
    <source>
        <strain evidence="1 2">KACC 12747</strain>
    </source>
</reference>
<dbReference type="RefSeq" id="WP_131413055.1">
    <property type="nucleotide sequence ID" value="NZ_SJTG01000006.1"/>
</dbReference>
<gene>
    <name evidence="1" type="ORF">EZM97_33400</name>
</gene>
<dbReference type="AlphaFoldDB" id="A0A4R0YNZ2"/>
<accession>A0A4R0YNZ2</accession>
<dbReference type="CDD" id="cd09916">
    <property type="entry name" value="CpxP_like"/>
    <property type="match status" value="1"/>
</dbReference>
<name>A0A4R0YNZ2_9GAMM</name>
<dbReference type="Proteomes" id="UP000291822">
    <property type="component" value="Unassembled WGS sequence"/>
</dbReference>
<evidence type="ECO:0000313" key="1">
    <source>
        <dbReference type="EMBL" id="TCI06385.1"/>
    </source>
</evidence>
<organism evidence="1 2">
    <name type="scientific">Dyella soli</name>
    <dbReference type="NCBI Taxonomy" id="522319"/>
    <lineage>
        <taxon>Bacteria</taxon>
        <taxon>Pseudomonadati</taxon>
        <taxon>Pseudomonadota</taxon>
        <taxon>Gammaproteobacteria</taxon>
        <taxon>Lysobacterales</taxon>
        <taxon>Rhodanobacteraceae</taxon>
        <taxon>Dyella</taxon>
    </lineage>
</organism>
<dbReference type="EMBL" id="SJTG01000006">
    <property type="protein sequence ID" value="TCI06385.1"/>
    <property type="molecule type" value="Genomic_DNA"/>
</dbReference>